<feature type="chain" id="PRO_5015552635" description="Tail specific protease domain-containing protein" evidence="1">
    <location>
        <begin position="25"/>
        <end position="351"/>
    </location>
</feature>
<accession>A0A2S1QYW1</accession>
<dbReference type="EMBL" id="CP029186">
    <property type="protein sequence ID" value="AWH85562.1"/>
    <property type="molecule type" value="Genomic_DNA"/>
</dbReference>
<dbReference type="Proteomes" id="UP000244929">
    <property type="component" value="Chromosome"/>
</dbReference>
<dbReference type="Pfam" id="PF11918">
    <property type="entry name" value="Peptidase_S41_N"/>
    <property type="match status" value="1"/>
</dbReference>
<sequence length="351" mass="38954">MKKQFLLASAVVMLTLLITQKVHSQRTKTLDKATTNAVINSLIKQLNDTYIFPEVAKTAEIKIREYQKKGAYSKISDPKELAETLKNQLREIVKDKHLGVWYNPDMPSGPQDEAAEKAREEQFMRRMGRVNLGFPKLDILEGNVGYLKIDGFGPVDKVGETVTGAMMYLANTEALIIDLRENHGGEPELVQYVASYFFGDAPVHINDLYYRKGNETTEYWTIPVKGKKYINKPVYVLTSSQTFSGGEELAYDLQTQNRATLVGETTGGGANPGGTVDLGNGFYAFIPDGRAINPITKTNWEGTGVKPEVAVPAADALKKAHVMALEKLLETALDEESKSYYQSNMETVAKK</sequence>
<dbReference type="OrthoDB" id="6397760at2"/>
<evidence type="ECO:0000259" key="2">
    <source>
        <dbReference type="SMART" id="SM00245"/>
    </source>
</evidence>
<keyword evidence="1" id="KW-0732">Signal</keyword>
<gene>
    <name evidence="3" type="ORF">HYN59_10765</name>
</gene>
<dbReference type="GO" id="GO:0008236">
    <property type="term" value="F:serine-type peptidase activity"/>
    <property type="evidence" value="ECO:0007669"/>
    <property type="project" value="InterPro"/>
</dbReference>
<feature type="domain" description="Tail specific protease" evidence="2">
    <location>
        <begin position="116"/>
        <end position="312"/>
    </location>
</feature>
<evidence type="ECO:0000313" key="4">
    <source>
        <dbReference type="Proteomes" id="UP000244929"/>
    </source>
</evidence>
<dbReference type="PANTHER" id="PTHR11261">
    <property type="entry name" value="INTERPHOTORECEPTOR RETINOID-BINDING PROTEIN"/>
    <property type="match status" value="1"/>
</dbReference>
<dbReference type="InterPro" id="IPR005151">
    <property type="entry name" value="Tail-specific_protease"/>
</dbReference>
<name>A0A2S1QYW1_9FLAO</name>
<feature type="signal peptide" evidence="1">
    <location>
        <begin position="1"/>
        <end position="24"/>
    </location>
</feature>
<dbReference type="Gene3D" id="3.30.750.44">
    <property type="match status" value="1"/>
</dbReference>
<dbReference type="KEGG" id="falb:HYN59_10765"/>
<dbReference type="RefSeq" id="WP_108778264.1">
    <property type="nucleotide sequence ID" value="NZ_CP029186.1"/>
</dbReference>
<evidence type="ECO:0000313" key="3">
    <source>
        <dbReference type="EMBL" id="AWH85562.1"/>
    </source>
</evidence>
<proteinExistence type="predicted"/>
<dbReference type="Pfam" id="PF03572">
    <property type="entry name" value="Peptidase_S41"/>
    <property type="match status" value="1"/>
</dbReference>
<dbReference type="GO" id="GO:0006508">
    <property type="term" value="P:proteolysis"/>
    <property type="evidence" value="ECO:0007669"/>
    <property type="project" value="InterPro"/>
</dbReference>
<reference evidence="3 4" key="1">
    <citation type="submission" date="2018-04" db="EMBL/GenBank/DDBJ databases">
        <title>Genome sequencing of Flavobacterium sp. HYN0059.</title>
        <authorList>
            <person name="Yi H."/>
            <person name="Baek C."/>
        </authorList>
    </citation>
    <scope>NUCLEOTIDE SEQUENCE [LARGE SCALE GENOMIC DNA]</scope>
    <source>
        <strain evidence="3 4">HYN0059</strain>
    </source>
</reference>
<keyword evidence="4" id="KW-1185">Reference proteome</keyword>
<evidence type="ECO:0000256" key="1">
    <source>
        <dbReference type="SAM" id="SignalP"/>
    </source>
</evidence>
<organism evidence="3 4">
    <name type="scientific">Flavobacterium album</name>
    <dbReference type="NCBI Taxonomy" id="2175091"/>
    <lineage>
        <taxon>Bacteria</taxon>
        <taxon>Pseudomonadati</taxon>
        <taxon>Bacteroidota</taxon>
        <taxon>Flavobacteriia</taxon>
        <taxon>Flavobacteriales</taxon>
        <taxon>Flavobacteriaceae</taxon>
        <taxon>Flavobacterium</taxon>
    </lineage>
</organism>
<dbReference type="SMART" id="SM00245">
    <property type="entry name" value="TSPc"/>
    <property type="match status" value="1"/>
</dbReference>
<dbReference type="InterPro" id="IPR029045">
    <property type="entry name" value="ClpP/crotonase-like_dom_sf"/>
</dbReference>
<dbReference type="PANTHER" id="PTHR11261:SF3">
    <property type="entry name" value="RETINOL-BINDING PROTEIN 3"/>
    <property type="match status" value="1"/>
</dbReference>
<dbReference type="AlphaFoldDB" id="A0A2S1QYW1"/>
<protein>
    <recommendedName>
        <fullName evidence="2">Tail specific protease domain-containing protein</fullName>
    </recommendedName>
</protein>
<dbReference type="CDD" id="cd07563">
    <property type="entry name" value="Peptidase_S41_IRBP"/>
    <property type="match status" value="1"/>
</dbReference>
<dbReference type="SUPFAM" id="SSF52096">
    <property type="entry name" value="ClpP/crotonase"/>
    <property type="match status" value="1"/>
</dbReference>
<dbReference type="Gene3D" id="3.90.226.10">
    <property type="entry name" value="2-enoyl-CoA Hydratase, Chain A, domain 1"/>
    <property type="match status" value="1"/>
</dbReference>